<feature type="domain" description="DUF5801" evidence="1">
    <location>
        <begin position="551"/>
        <end position="613"/>
    </location>
</feature>
<reference evidence="2 3" key="1">
    <citation type="submission" date="2019-08" db="EMBL/GenBank/DDBJ databases">
        <title>Bradyrhizobium hipponensis sp. nov., a rhizobium isolated from a Lupinus angustifolius root nodule in Tunisia.</title>
        <authorList>
            <person name="Off K."/>
            <person name="Rejili M."/>
            <person name="Mars M."/>
            <person name="Brachmann A."/>
            <person name="Marin M."/>
        </authorList>
    </citation>
    <scope>NUCLEOTIDE SEQUENCE [LARGE SCALE GENOMIC DNA]</scope>
    <source>
        <strain evidence="3">aSej3</strain>
    </source>
</reference>
<dbReference type="AlphaFoldDB" id="A0A5S4YB08"/>
<evidence type="ECO:0000259" key="1">
    <source>
        <dbReference type="Pfam" id="PF19116"/>
    </source>
</evidence>
<dbReference type="InterPro" id="IPR043824">
    <property type="entry name" value="DUF5801"/>
</dbReference>
<protein>
    <recommendedName>
        <fullName evidence="1">DUF5801 domain-containing protein</fullName>
    </recommendedName>
</protein>
<accession>A0A5S4YB08</accession>
<proteinExistence type="predicted"/>
<evidence type="ECO:0000313" key="2">
    <source>
        <dbReference type="EMBL" id="TYO61208.1"/>
    </source>
</evidence>
<feature type="non-terminal residue" evidence="2">
    <location>
        <position position="614"/>
    </location>
</feature>
<dbReference type="RefSeq" id="WP_235940559.1">
    <property type="nucleotide sequence ID" value="NZ_VSTH01000194.1"/>
</dbReference>
<sequence>MNEQIRLAQAAGAGQSNATPARIFKLTKPFADQAVVVNVGYDQKVQVDFSGIANDKITLVHVGEKLIILFDNQSTITVEPFFDSRHDQLGNLTIEVAPGRDLTVAEFAGAFPIATDSSVLPAAGETLGLNNAQASGADFNPYTVDPLSPVGTNTLAGQEELPGLETSFPTGTALQTTITTPAPTISVGGVPDLVVDESFLTAATNGISGSGDGPLGVTVASGLVPITVDVPGGKQSLTFALSISAPGIDSGLIDSQTGNHVYLFVENGVVVGREGVNAGAAAAGPQDFTLSVDASGKLTLTDLRSVHEGSGEAGDVSEGTHLSAGLLSLTATVTDNNNQSASASVDVGPHLTLLDDGPSILASVERELPFLGVDESFLPNGTTPNPTFTHDSGNFSGAFSHIGGADGATISYALAASGATDATGVDSGLVDSGTGHTVYMFLQGGEIVGREGTDPTSAASGAEVFTIELNSTSGEVTLTQLRAVHEGSGENPDLNEGISLDSVSNLVTLVATITDADGDTASASMDLGRQIAFLDDGPSITVTASVAADALVVDETNLAGDATANFADNFTVSSNYGADGAGTTSSAYALTIKSVGADSGLIDVATGQHIYLYT</sequence>
<dbReference type="Proteomes" id="UP000324797">
    <property type="component" value="Unassembled WGS sequence"/>
</dbReference>
<gene>
    <name evidence="2" type="ORF">FXV83_39185</name>
</gene>
<keyword evidence="3" id="KW-1185">Reference proteome</keyword>
<dbReference type="EMBL" id="VSTH01000194">
    <property type="protein sequence ID" value="TYO61208.1"/>
    <property type="molecule type" value="Genomic_DNA"/>
</dbReference>
<feature type="domain" description="DUF5801" evidence="1">
    <location>
        <begin position="371"/>
        <end position="528"/>
    </location>
</feature>
<name>A0A5S4YB08_9BRAD</name>
<organism evidence="2 3">
    <name type="scientific">Bradyrhizobium hipponense</name>
    <dbReference type="NCBI Taxonomy" id="2605638"/>
    <lineage>
        <taxon>Bacteria</taxon>
        <taxon>Pseudomonadati</taxon>
        <taxon>Pseudomonadota</taxon>
        <taxon>Alphaproteobacteria</taxon>
        <taxon>Hyphomicrobiales</taxon>
        <taxon>Nitrobacteraceae</taxon>
        <taxon>Bradyrhizobium</taxon>
    </lineage>
</organism>
<feature type="domain" description="DUF5801" evidence="1">
    <location>
        <begin position="193"/>
        <end position="348"/>
    </location>
</feature>
<comment type="caution">
    <text evidence="2">The sequence shown here is derived from an EMBL/GenBank/DDBJ whole genome shotgun (WGS) entry which is preliminary data.</text>
</comment>
<evidence type="ECO:0000313" key="3">
    <source>
        <dbReference type="Proteomes" id="UP000324797"/>
    </source>
</evidence>
<dbReference type="Pfam" id="PF19116">
    <property type="entry name" value="DUF5801"/>
    <property type="match status" value="3"/>
</dbReference>